<evidence type="ECO:0000256" key="1">
    <source>
        <dbReference type="ARBA" id="ARBA00004173"/>
    </source>
</evidence>
<evidence type="ECO:0000256" key="9">
    <source>
        <dbReference type="ARBA" id="ARBA00041206"/>
    </source>
</evidence>
<evidence type="ECO:0000256" key="8">
    <source>
        <dbReference type="ARBA" id="ARBA00039444"/>
    </source>
</evidence>
<dbReference type="InterPro" id="IPR036610">
    <property type="entry name" value="PEBP-like_sf"/>
</dbReference>
<evidence type="ECO:0000256" key="6">
    <source>
        <dbReference type="ARBA" id="ARBA00023274"/>
    </source>
</evidence>
<name>A0A8S1GNK7_9PELO</name>
<comment type="similarity">
    <text evidence="7">Belongs to the phosphatidylethanolamine-binding protein family. Mitochondrion-specific ribosomal protein mL38 subfamily.</text>
</comment>
<evidence type="ECO:0000256" key="4">
    <source>
        <dbReference type="ARBA" id="ARBA00023054"/>
    </source>
</evidence>
<gene>
    <name evidence="10" type="ORF">CAUJ_LOCUS360</name>
</gene>
<keyword evidence="3" id="KW-0689">Ribosomal protein</keyword>
<protein>
    <recommendedName>
        <fullName evidence="8">Large ribosomal subunit protein mL38</fullName>
    </recommendedName>
    <alternativeName>
        <fullName evidence="9">39S ribosomal protein L38, mitochondrial</fullName>
    </alternativeName>
</protein>
<dbReference type="GO" id="GO:0005762">
    <property type="term" value="C:mitochondrial large ribosomal subunit"/>
    <property type="evidence" value="ECO:0007669"/>
    <property type="project" value="TreeGrafter"/>
</dbReference>
<dbReference type="CDD" id="cd00866">
    <property type="entry name" value="PEBP_euk"/>
    <property type="match status" value="1"/>
</dbReference>
<dbReference type="InterPro" id="IPR008914">
    <property type="entry name" value="PEBP"/>
</dbReference>
<evidence type="ECO:0000256" key="7">
    <source>
        <dbReference type="ARBA" id="ARBA00038016"/>
    </source>
</evidence>
<evidence type="ECO:0000313" key="11">
    <source>
        <dbReference type="Proteomes" id="UP000835052"/>
    </source>
</evidence>
<keyword evidence="11" id="KW-1185">Reference proteome</keyword>
<dbReference type="OrthoDB" id="2153661at2759"/>
<organism evidence="10 11">
    <name type="scientific">Caenorhabditis auriculariae</name>
    <dbReference type="NCBI Taxonomy" id="2777116"/>
    <lineage>
        <taxon>Eukaryota</taxon>
        <taxon>Metazoa</taxon>
        <taxon>Ecdysozoa</taxon>
        <taxon>Nematoda</taxon>
        <taxon>Chromadorea</taxon>
        <taxon>Rhabditida</taxon>
        <taxon>Rhabditina</taxon>
        <taxon>Rhabditomorpha</taxon>
        <taxon>Rhabditoidea</taxon>
        <taxon>Rhabditidae</taxon>
        <taxon>Peloderinae</taxon>
        <taxon>Caenorhabditis</taxon>
    </lineage>
</organism>
<evidence type="ECO:0000313" key="10">
    <source>
        <dbReference type="EMBL" id="CAD6184441.1"/>
    </source>
</evidence>
<evidence type="ECO:0000256" key="2">
    <source>
        <dbReference type="ARBA" id="ARBA00022946"/>
    </source>
</evidence>
<dbReference type="AlphaFoldDB" id="A0A8S1GNK7"/>
<sequence>MSAAQYARLVPKKYRSRTLPKIDRPWRPRIVAWAGPAAFYPNRFYEIDKWYKARIDKPQKVQKMHIIDPAEHSRSLDELLANKGVEEINIGFKVMKVSEAREKSVDEKKNLERISRHMELLINVDETKNPNLGVYKHFKIFEHLFGEATFFHTVQQLDVSFGEDVVFSGNVIEAANTSAPPSVVIESLGNAFNTLMMVNLDGNPYEKKGEMIHWLVTNIPDGQPVHKGAEVMKYLQPLPFYGTGYHRVALILFRHDEPISLTPNLNDEKLEDRAHEIAKIYKENEKVLTPSGIKFFQTSYDDSVKQTLHSLGLKSPLYSYEYNEALKPDQREFPERPQPFNLYLDMYRDPKEIEEEVVEKRLETAQLEQVQVSKWRDPNYVENKKTLPAWQHEKIYSREGRHKAYIRNPIDS</sequence>
<evidence type="ECO:0000256" key="5">
    <source>
        <dbReference type="ARBA" id="ARBA00023128"/>
    </source>
</evidence>
<comment type="subcellular location">
    <subcellularLocation>
        <location evidence="1">Mitochondrion</location>
    </subcellularLocation>
</comment>
<dbReference type="Gene3D" id="3.90.280.10">
    <property type="entry name" value="PEBP-like"/>
    <property type="match status" value="1"/>
</dbReference>
<dbReference type="Pfam" id="PF01161">
    <property type="entry name" value="PBP"/>
    <property type="match status" value="1"/>
</dbReference>
<comment type="caution">
    <text evidence="10">The sequence shown here is derived from an EMBL/GenBank/DDBJ whole genome shotgun (WGS) entry which is preliminary data.</text>
</comment>
<proteinExistence type="inferred from homology"/>
<accession>A0A8S1GNK7</accession>
<reference evidence="10" key="1">
    <citation type="submission" date="2020-10" db="EMBL/GenBank/DDBJ databases">
        <authorList>
            <person name="Kikuchi T."/>
        </authorList>
    </citation>
    <scope>NUCLEOTIDE SEQUENCE</scope>
    <source>
        <strain evidence="10">NKZ352</strain>
    </source>
</reference>
<dbReference type="SUPFAM" id="SSF49777">
    <property type="entry name" value="PEBP-like"/>
    <property type="match status" value="1"/>
</dbReference>
<keyword evidence="2" id="KW-0809">Transit peptide</keyword>
<evidence type="ECO:0000256" key="3">
    <source>
        <dbReference type="ARBA" id="ARBA00022980"/>
    </source>
</evidence>
<keyword evidence="4" id="KW-0175">Coiled coil</keyword>
<dbReference type="PANTHER" id="PTHR11362:SF133">
    <property type="entry name" value="LARGE RIBOSOMAL SUBUNIT PROTEIN ML38"/>
    <property type="match status" value="1"/>
</dbReference>
<keyword evidence="6" id="KW-0687">Ribonucleoprotein</keyword>
<dbReference type="Proteomes" id="UP000835052">
    <property type="component" value="Unassembled WGS sequence"/>
</dbReference>
<dbReference type="PANTHER" id="PTHR11362">
    <property type="entry name" value="PHOSPHATIDYLETHANOLAMINE-BINDING PROTEIN"/>
    <property type="match status" value="1"/>
</dbReference>
<dbReference type="InterPro" id="IPR035810">
    <property type="entry name" value="PEBP_euk"/>
</dbReference>
<dbReference type="EMBL" id="CAJGYM010000001">
    <property type="protein sequence ID" value="CAD6184441.1"/>
    <property type="molecule type" value="Genomic_DNA"/>
</dbReference>
<keyword evidence="5" id="KW-0496">Mitochondrion</keyword>